<reference evidence="2" key="1">
    <citation type="submission" date="2020-05" db="EMBL/GenBank/DDBJ databases">
        <authorList>
            <person name="Chiriac C."/>
            <person name="Salcher M."/>
            <person name="Ghai R."/>
            <person name="Kavagutti S V."/>
        </authorList>
    </citation>
    <scope>NUCLEOTIDE SEQUENCE</scope>
</reference>
<evidence type="ECO:0000259" key="1">
    <source>
        <dbReference type="PROSITE" id="PS51671"/>
    </source>
</evidence>
<protein>
    <submittedName>
        <fullName evidence="2">Unannotated protein</fullName>
    </submittedName>
</protein>
<proteinExistence type="predicted"/>
<organism evidence="2">
    <name type="scientific">freshwater metagenome</name>
    <dbReference type="NCBI Taxonomy" id="449393"/>
    <lineage>
        <taxon>unclassified sequences</taxon>
        <taxon>metagenomes</taxon>
        <taxon>ecological metagenomes</taxon>
    </lineage>
</organism>
<dbReference type="PROSITE" id="PS51671">
    <property type="entry name" value="ACT"/>
    <property type="match status" value="1"/>
</dbReference>
<dbReference type="SUPFAM" id="SSF55021">
    <property type="entry name" value="ACT-like"/>
    <property type="match status" value="1"/>
</dbReference>
<dbReference type="InterPro" id="IPR002912">
    <property type="entry name" value="ACT_dom"/>
</dbReference>
<accession>A0A6J6GU45</accession>
<dbReference type="EMBL" id="CAEZSR010000388">
    <property type="protein sequence ID" value="CAB4604791.1"/>
    <property type="molecule type" value="Genomic_DNA"/>
</dbReference>
<gene>
    <name evidence="2" type="ORF">UFOPK1493_04575</name>
</gene>
<dbReference type="AlphaFoldDB" id="A0A6J6GU45"/>
<sequence length="251" mass="25369">MVGALGTVGAVETFVVRVWLPDRPGALGHVASRIGALRGDVVGIDILERGGGFAVDELVVTLPDDGLLDLLVAEIVQVDGVAVEDVRRVATGRPDAGIAALEAAAALVDAADEDRLVLLCERLSDLLDADWTAAVDAASATVVATAGLTAGVVPPEAAWLVAFLDGSRHLDAAGQSAGAPGDLAWGWLGADPVGGSELVVVVGRSGRPFHDRERRQTELLCRTTAALLGTTAAPAAAVVEEVAGAEGVPAA</sequence>
<name>A0A6J6GU45_9ZZZZ</name>
<dbReference type="InterPro" id="IPR045865">
    <property type="entry name" value="ACT-like_dom_sf"/>
</dbReference>
<evidence type="ECO:0000313" key="2">
    <source>
        <dbReference type="EMBL" id="CAB4604791.1"/>
    </source>
</evidence>
<feature type="domain" description="ACT" evidence="1">
    <location>
        <begin position="15"/>
        <end position="91"/>
    </location>
</feature>